<reference evidence="1" key="1">
    <citation type="journal article" date="2023" name="Mol. Biol. Evol.">
        <title>Third-Generation Sequencing Reveals the Adaptive Role of the Epigenome in Three Deep-Sea Polychaetes.</title>
        <authorList>
            <person name="Perez M."/>
            <person name="Aroh O."/>
            <person name="Sun Y."/>
            <person name="Lan Y."/>
            <person name="Juniper S.K."/>
            <person name="Young C.R."/>
            <person name="Angers B."/>
            <person name="Qian P.Y."/>
        </authorList>
    </citation>
    <scope>NUCLEOTIDE SEQUENCE</scope>
    <source>
        <strain evidence="1">P08H-3</strain>
    </source>
</reference>
<dbReference type="AlphaFoldDB" id="A0AAD9J4L8"/>
<sequence length="41" mass="5159">MFNVCIKDYPRLRLKKTEIDTMPVDQICYSEKYFDDKYEYR</sequence>
<dbReference type="Gene3D" id="3.30.170.10">
    <property type="entry name" value="Cyclin-dependent kinase, regulatory subunit"/>
    <property type="match status" value="1"/>
</dbReference>
<dbReference type="InterPro" id="IPR036858">
    <property type="entry name" value="Cyclin-dep_kinase_reg-sub_sf"/>
</dbReference>
<proteinExistence type="predicted"/>
<comment type="caution">
    <text evidence="1">The sequence shown here is derived from an EMBL/GenBank/DDBJ whole genome shotgun (WGS) entry which is preliminary data.</text>
</comment>
<dbReference type="SUPFAM" id="SSF55637">
    <property type="entry name" value="Cell cycle regulatory proteins"/>
    <property type="match status" value="1"/>
</dbReference>
<dbReference type="GO" id="GO:0016538">
    <property type="term" value="F:cyclin-dependent protein serine/threonine kinase regulator activity"/>
    <property type="evidence" value="ECO:0007669"/>
    <property type="project" value="InterPro"/>
</dbReference>
<dbReference type="Proteomes" id="UP001208570">
    <property type="component" value="Unassembled WGS sequence"/>
</dbReference>
<evidence type="ECO:0000313" key="1">
    <source>
        <dbReference type="EMBL" id="KAK2146309.1"/>
    </source>
</evidence>
<gene>
    <name evidence="1" type="ORF">LSH36_616g00014</name>
</gene>
<dbReference type="EMBL" id="JAODUP010000616">
    <property type="protein sequence ID" value="KAK2146309.1"/>
    <property type="molecule type" value="Genomic_DNA"/>
</dbReference>
<evidence type="ECO:0000313" key="2">
    <source>
        <dbReference type="Proteomes" id="UP001208570"/>
    </source>
</evidence>
<name>A0AAD9J4L8_9ANNE</name>
<protein>
    <submittedName>
        <fullName evidence="1">Uncharacterized protein</fullName>
    </submittedName>
</protein>
<accession>A0AAD9J4L8</accession>
<keyword evidence="2" id="KW-1185">Reference proteome</keyword>
<organism evidence="1 2">
    <name type="scientific">Paralvinella palmiformis</name>
    <dbReference type="NCBI Taxonomy" id="53620"/>
    <lineage>
        <taxon>Eukaryota</taxon>
        <taxon>Metazoa</taxon>
        <taxon>Spiralia</taxon>
        <taxon>Lophotrochozoa</taxon>
        <taxon>Annelida</taxon>
        <taxon>Polychaeta</taxon>
        <taxon>Sedentaria</taxon>
        <taxon>Canalipalpata</taxon>
        <taxon>Terebellida</taxon>
        <taxon>Terebelliformia</taxon>
        <taxon>Alvinellidae</taxon>
        <taxon>Paralvinella</taxon>
    </lineage>
</organism>